<gene>
    <name evidence="1" type="ORF">CFP56_042350</name>
</gene>
<sequence>MSHRKQRHTTMIEDVVYEDLSTQLEVMWMDEIVKTILVFAFDHLNQDEKQTIGEIREKDNTI</sequence>
<reference evidence="1 2" key="1">
    <citation type="journal article" date="2018" name="Sci. Data">
        <title>The draft genome sequence of cork oak.</title>
        <authorList>
            <person name="Ramos A.M."/>
            <person name="Usie A."/>
            <person name="Barbosa P."/>
            <person name="Barros P.M."/>
            <person name="Capote T."/>
            <person name="Chaves I."/>
            <person name="Simoes F."/>
            <person name="Abreu I."/>
            <person name="Carrasquinho I."/>
            <person name="Faro C."/>
            <person name="Guimaraes J.B."/>
            <person name="Mendonca D."/>
            <person name="Nobrega F."/>
            <person name="Rodrigues L."/>
            <person name="Saibo N.J.M."/>
            <person name="Varela M.C."/>
            <person name="Egas C."/>
            <person name="Matos J."/>
            <person name="Miguel C.M."/>
            <person name="Oliveira M.M."/>
            <person name="Ricardo C.P."/>
            <person name="Goncalves S."/>
        </authorList>
    </citation>
    <scope>NUCLEOTIDE SEQUENCE [LARGE SCALE GENOMIC DNA]</scope>
    <source>
        <strain evidence="2">cv. HL8</strain>
    </source>
</reference>
<name>A0AAW0IU57_QUESU</name>
<keyword evidence="2" id="KW-1185">Reference proteome</keyword>
<protein>
    <submittedName>
        <fullName evidence="1">Uncharacterized protein</fullName>
    </submittedName>
</protein>
<accession>A0AAW0IU57</accession>
<organism evidence="1 2">
    <name type="scientific">Quercus suber</name>
    <name type="common">Cork oak</name>
    <dbReference type="NCBI Taxonomy" id="58331"/>
    <lineage>
        <taxon>Eukaryota</taxon>
        <taxon>Viridiplantae</taxon>
        <taxon>Streptophyta</taxon>
        <taxon>Embryophyta</taxon>
        <taxon>Tracheophyta</taxon>
        <taxon>Spermatophyta</taxon>
        <taxon>Magnoliopsida</taxon>
        <taxon>eudicotyledons</taxon>
        <taxon>Gunneridae</taxon>
        <taxon>Pentapetalae</taxon>
        <taxon>rosids</taxon>
        <taxon>fabids</taxon>
        <taxon>Fagales</taxon>
        <taxon>Fagaceae</taxon>
        <taxon>Quercus</taxon>
    </lineage>
</organism>
<proteinExistence type="predicted"/>
<dbReference type="EMBL" id="PKMF04000858">
    <property type="protein sequence ID" value="KAK7817844.1"/>
    <property type="molecule type" value="Genomic_DNA"/>
</dbReference>
<evidence type="ECO:0000313" key="2">
    <source>
        <dbReference type="Proteomes" id="UP000237347"/>
    </source>
</evidence>
<evidence type="ECO:0000313" key="1">
    <source>
        <dbReference type="EMBL" id="KAK7817844.1"/>
    </source>
</evidence>
<dbReference type="Proteomes" id="UP000237347">
    <property type="component" value="Unassembled WGS sequence"/>
</dbReference>
<comment type="caution">
    <text evidence="1">The sequence shown here is derived from an EMBL/GenBank/DDBJ whole genome shotgun (WGS) entry which is preliminary data.</text>
</comment>
<dbReference type="AlphaFoldDB" id="A0AAW0IU57"/>